<dbReference type="InterPro" id="IPR047262">
    <property type="entry name" value="PRX-like1"/>
</dbReference>
<dbReference type="PANTHER" id="PTHR43640:SF1">
    <property type="entry name" value="THIOREDOXIN-DEPENDENT PEROXIREDOXIN"/>
    <property type="match status" value="1"/>
</dbReference>
<dbReference type="InterPro" id="IPR013766">
    <property type="entry name" value="Thioredoxin_domain"/>
</dbReference>
<sequence length="183" mass="20399">MTGTAIGSYAPDFELPGVDGEVHHLARYLESHRAVCVVFMCNHCPYVRLYIDRLKQIQDDFQGQGVTLIGINPNDDTRYPDDSFDKMKSFAIEQAINFPYLRDVTQEVAEAFGAERTPEIYLLDSEGILRYNGAIDDSPQNPDGVQKAYLREAIASILSGTAIADTHTHTIGCSVKWRQPTEG</sequence>
<reference evidence="2 3" key="1">
    <citation type="submission" date="2020-05" db="EMBL/GenBank/DDBJ databases">
        <title>Complete genome sequence of of a novel Thermoleptolyngbya strain isolated from hot springs of Ganzi, Sichuan China.</title>
        <authorList>
            <person name="Tang J."/>
            <person name="Daroch M."/>
            <person name="Li L."/>
            <person name="Waleron K."/>
            <person name="Waleron M."/>
            <person name="Waleron M."/>
        </authorList>
    </citation>
    <scope>NUCLEOTIDE SEQUENCE [LARGE SCALE GENOMIC DNA]</scope>
    <source>
        <strain evidence="2 3">PKUAC-SCTA183</strain>
    </source>
</reference>
<organism evidence="2 3">
    <name type="scientific">Thermoleptolyngbya sichuanensis A183</name>
    <dbReference type="NCBI Taxonomy" id="2737172"/>
    <lineage>
        <taxon>Bacteria</taxon>
        <taxon>Bacillati</taxon>
        <taxon>Cyanobacteriota</taxon>
        <taxon>Cyanophyceae</taxon>
        <taxon>Oculatellales</taxon>
        <taxon>Oculatellaceae</taxon>
        <taxon>Thermoleptolyngbya</taxon>
        <taxon>Thermoleptolyngbya sichuanensis</taxon>
    </lineage>
</organism>
<accession>A0A6M8BKB4</accession>
<evidence type="ECO:0000313" key="2">
    <source>
        <dbReference type="EMBL" id="QKD84061.1"/>
    </source>
</evidence>
<dbReference type="AlphaFoldDB" id="A0A6M8BKB4"/>
<name>A0A6M8BKB4_9CYAN</name>
<dbReference type="SUPFAM" id="SSF52833">
    <property type="entry name" value="Thioredoxin-like"/>
    <property type="match status" value="1"/>
</dbReference>
<dbReference type="GO" id="GO:0016491">
    <property type="term" value="F:oxidoreductase activity"/>
    <property type="evidence" value="ECO:0007669"/>
    <property type="project" value="InterPro"/>
</dbReference>
<evidence type="ECO:0000259" key="1">
    <source>
        <dbReference type="PROSITE" id="PS51352"/>
    </source>
</evidence>
<dbReference type="GO" id="GO:0016209">
    <property type="term" value="F:antioxidant activity"/>
    <property type="evidence" value="ECO:0007669"/>
    <property type="project" value="InterPro"/>
</dbReference>
<dbReference type="CDD" id="cd02969">
    <property type="entry name" value="PRX_like1"/>
    <property type="match status" value="1"/>
</dbReference>
<dbReference type="RefSeq" id="WP_172358125.1">
    <property type="nucleotide sequence ID" value="NZ_CP053661.1"/>
</dbReference>
<dbReference type="EMBL" id="CP053661">
    <property type="protein sequence ID" value="QKD84061.1"/>
    <property type="molecule type" value="Genomic_DNA"/>
</dbReference>
<dbReference type="InterPro" id="IPR036249">
    <property type="entry name" value="Thioredoxin-like_sf"/>
</dbReference>
<protein>
    <submittedName>
        <fullName evidence="2">Thioredoxin family protein</fullName>
    </submittedName>
</protein>
<keyword evidence="3" id="KW-1185">Reference proteome</keyword>
<evidence type="ECO:0000313" key="3">
    <source>
        <dbReference type="Proteomes" id="UP000505210"/>
    </source>
</evidence>
<feature type="domain" description="Thioredoxin" evidence="1">
    <location>
        <begin position="4"/>
        <end position="155"/>
    </location>
</feature>
<dbReference type="Gene3D" id="3.40.30.10">
    <property type="entry name" value="Glutaredoxin"/>
    <property type="match status" value="1"/>
</dbReference>
<dbReference type="PROSITE" id="PS51352">
    <property type="entry name" value="THIOREDOXIN_2"/>
    <property type="match status" value="1"/>
</dbReference>
<dbReference type="KEGG" id="theu:HPC62_19425"/>
<dbReference type="PANTHER" id="PTHR43640">
    <property type="entry name" value="OS07G0260300 PROTEIN"/>
    <property type="match status" value="1"/>
</dbReference>
<dbReference type="Proteomes" id="UP000505210">
    <property type="component" value="Chromosome"/>
</dbReference>
<proteinExistence type="predicted"/>
<gene>
    <name evidence="2" type="ORF">HPC62_19425</name>
</gene>
<dbReference type="Pfam" id="PF00578">
    <property type="entry name" value="AhpC-TSA"/>
    <property type="match status" value="1"/>
</dbReference>
<dbReference type="InterPro" id="IPR000866">
    <property type="entry name" value="AhpC/TSA"/>
</dbReference>